<dbReference type="InterPro" id="IPR037099">
    <property type="entry name" value="Fum_R/Succ_DH_flav-like_C_sf"/>
</dbReference>
<comment type="similarity">
    <text evidence="3 12">Belongs to the FAD-dependent oxidoreductase 2 family. NadB subfamily.</text>
</comment>
<comment type="pathway">
    <text evidence="2 12">Cofactor biosynthesis; NAD(+) biosynthesis; iminoaspartate from L-aspartate (oxidase route): step 1/1.</text>
</comment>
<evidence type="ECO:0000256" key="11">
    <source>
        <dbReference type="NCBIfam" id="TIGR00551"/>
    </source>
</evidence>
<evidence type="ECO:0000256" key="2">
    <source>
        <dbReference type="ARBA" id="ARBA00004950"/>
    </source>
</evidence>
<comment type="cofactor">
    <cofactor evidence="1 12">
        <name>FAD</name>
        <dbReference type="ChEBI" id="CHEBI:57692"/>
    </cofactor>
</comment>
<keyword evidence="7 12" id="KW-0662">Pyridine nucleotide biosynthesis</keyword>
<evidence type="ECO:0000256" key="1">
    <source>
        <dbReference type="ARBA" id="ARBA00001974"/>
    </source>
</evidence>
<dbReference type="InterPro" id="IPR015939">
    <property type="entry name" value="Fum_Rdtase/Succ_DH_flav-like_C"/>
</dbReference>
<evidence type="ECO:0000313" key="15">
    <source>
        <dbReference type="EMBL" id="AIC10334.1"/>
    </source>
</evidence>
<feature type="domain" description="FAD-dependent oxidoreductase 2 FAD-binding" evidence="13">
    <location>
        <begin position="13"/>
        <end position="378"/>
    </location>
</feature>
<dbReference type="RefSeq" id="WP_020852423.1">
    <property type="nucleotide sequence ID" value="NZ_CP006696.1"/>
</dbReference>
<dbReference type="FunFam" id="3.90.700.10:FF:000002">
    <property type="entry name" value="L-aspartate oxidase"/>
    <property type="match status" value="1"/>
</dbReference>
<dbReference type="AlphaFoldDB" id="A0A060H0P6"/>
<dbReference type="GO" id="GO:0008734">
    <property type="term" value="F:L-aspartate oxidase activity"/>
    <property type="evidence" value="ECO:0007669"/>
    <property type="project" value="UniProtKB-UniRule"/>
</dbReference>
<evidence type="ECO:0000256" key="12">
    <source>
        <dbReference type="RuleBase" id="RU362049"/>
    </source>
</evidence>
<evidence type="ECO:0000256" key="3">
    <source>
        <dbReference type="ARBA" id="ARBA00008562"/>
    </source>
</evidence>
<comment type="subcellular location">
    <subcellularLocation>
        <location evidence="12">Cytoplasm</location>
    </subcellularLocation>
</comment>
<dbReference type="PRINTS" id="PR00368">
    <property type="entry name" value="FADPNR"/>
</dbReference>
<dbReference type="EC" id="1.4.3.16" evidence="4 11"/>
<dbReference type="Gene3D" id="1.20.58.100">
    <property type="entry name" value="Fumarate reductase/succinate dehydrogenase flavoprotein-like, C-terminal domain"/>
    <property type="match status" value="1"/>
</dbReference>
<evidence type="ECO:0000256" key="5">
    <source>
        <dbReference type="ARBA" id="ARBA00021901"/>
    </source>
</evidence>
<dbReference type="GO" id="GO:0034628">
    <property type="term" value="P:'de novo' NAD+ biosynthetic process from L-aspartate"/>
    <property type="evidence" value="ECO:0007669"/>
    <property type="project" value="TreeGrafter"/>
</dbReference>
<dbReference type="PANTHER" id="PTHR42716">
    <property type="entry name" value="L-ASPARTATE OXIDASE"/>
    <property type="match status" value="1"/>
</dbReference>
<dbReference type="SUPFAM" id="SSF46977">
    <property type="entry name" value="Succinate dehydrogenase/fumarate reductase flavoprotein C-terminal domain"/>
    <property type="match status" value="1"/>
</dbReference>
<dbReference type="SUPFAM" id="SSF51905">
    <property type="entry name" value="FAD/NAD(P)-binding domain"/>
    <property type="match status" value="1"/>
</dbReference>
<dbReference type="InterPro" id="IPR003953">
    <property type="entry name" value="FAD-dep_OxRdtase_2_FAD-bd"/>
</dbReference>
<keyword evidence="6 12" id="KW-0285">Flavoprotein</keyword>
<dbReference type="InterPro" id="IPR036188">
    <property type="entry name" value="FAD/NAD-bd_sf"/>
</dbReference>
<evidence type="ECO:0000256" key="7">
    <source>
        <dbReference type="ARBA" id="ARBA00022642"/>
    </source>
</evidence>
<evidence type="ECO:0000256" key="8">
    <source>
        <dbReference type="ARBA" id="ARBA00022827"/>
    </source>
</evidence>
<evidence type="ECO:0000256" key="6">
    <source>
        <dbReference type="ARBA" id="ARBA00022630"/>
    </source>
</evidence>
<evidence type="ECO:0000256" key="10">
    <source>
        <dbReference type="ARBA" id="ARBA00048305"/>
    </source>
</evidence>
<sequence length="512" mass="53927">MAEIVDCFADRPIIVGSGLAGLIAALTISPEPSVLVTRSALGAETSSAWAQGGMSVSLSPDDNPSLHLADTLAAGDGLCDAVAAESIILEALDAFHVLQHFGIHFDQDSNGHLALGLEAAHSRRRIVHVGGDRSGTAFVQALTACVLNDPSITVLEGLEARHILIADNVVCGLLLANPTSEIVLPSSRILLATGGIGGLYDATTNPVSNFGQGIAMAARAGAVLADMEFVQFHPTALHCHNRPLALVSEAVRGEGAVLINERGERFMADIPGAELAARNIVAQAISAEITRGGQVFLDARQALGARFSTRFPTITALCHKVGIDPVHMPIPVCPAAHYHMGGIATDRQGRSSIPGLWVAGEAASTGLHGANRLASNSLLEAVVMGTRAARDITSHNTPHPLGTIPITPKKPDTTLIRPIVSQCLGVLRHAADMHRAIAALLPFVEGEEESSDPAIVALLIAIFAHLRTESRGAHARTDFPLKHDTTQRRNMTLEDVLEIAHSRIAQRKQKIS</sequence>
<dbReference type="Gene3D" id="3.50.50.60">
    <property type="entry name" value="FAD/NAD(P)-binding domain"/>
    <property type="match status" value="1"/>
</dbReference>
<organism evidence="15 16">
    <name type="scientific">Xylella fastidiosa subsp. sandyi Ann-1</name>
    <dbReference type="NCBI Taxonomy" id="155920"/>
    <lineage>
        <taxon>Bacteria</taxon>
        <taxon>Pseudomonadati</taxon>
        <taxon>Pseudomonadota</taxon>
        <taxon>Gammaproteobacteria</taxon>
        <taxon>Lysobacterales</taxon>
        <taxon>Lysobacteraceae</taxon>
        <taxon>Xylella</taxon>
    </lineage>
</organism>
<evidence type="ECO:0000256" key="4">
    <source>
        <dbReference type="ARBA" id="ARBA00012173"/>
    </source>
</evidence>
<dbReference type="Pfam" id="PF00890">
    <property type="entry name" value="FAD_binding_2"/>
    <property type="match status" value="1"/>
</dbReference>
<proteinExistence type="inferred from homology"/>
<dbReference type="EMBL" id="CP006696">
    <property type="protein sequence ID" value="AIC10334.1"/>
    <property type="molecule type" value="Genomic_DNA"/>
</dbReference>
<protein>
    <recommendedName>
        <fullName evidence="5 11">L-aspartate oxidase</fullName>
        <ecNumber evidence="4 11">1.4.3.16</ecNumber>
    </recommendedName>
</protein>
<keyword evidence="9 12" id="KW-0560">Oxidoreductase</keyword>
<keyword evidence="8 12" id="KW-0274">FAD</keyword>
<evidence type="ECO:0000259" key="13">
    <source>
        <dbReference type="Pfam" id="PF00890"/>
    </source>
</evidence>
<evidence type="ECO:0000259" key="14">
    <source>
        <dbReference type="Pfam" id="PF02910"/>
    </source>
</evidence>
<dbReference type="PATRIC" id="fig|155920.8.peg.2238"/>
<feature type="domain" description="Fumarate reductase/succinate dehydrogenase flavoprotein-like C-terminal" evidence="14">
    <location>
        <begin position="456"/>
        <end position="486"/>
    </location>
</feature>
<dbReference type="GO" id="GO:0005737">
    <property type="term" value="C:cytoplasm"/>
    <property type="evidence" value="ECO:0007669"/>
    <property type="project" value="UniProtKB-SubCell"/>
</dbReference>
<name>A0A060H0P6_XYLFS</name>
<reference evidence="15 16" key="1">
    <citation type="submission" date="2013-08" db="EMBL/GenBank/DDBJ databases">
        <authorList>
            <person name="Stouthamer R."/>
            <person name="Nunney L."/>
        </authorList>
    </citation>
    <scope>NUCLEOTIDE SEQUENCE [LARGE SCALE GENOMIC DNA]</scope>
    <source>
        <strain evidence="16">ann-1</strain>
    </source>
</reference>
<evidence type="ECO:0000256" key="9">
    <source>
        <dbReference type="ARBA" id="ARBA00023002"/>
    </source>
</evidence>
<comment type="function">
    <text evidence="12">Catalyzes the oxidation of L-aspartate to iminoaspartate.</text>
</comment>
<dbReference type="InterPro" id="IPR027477">
    <property type="entry name" value="Succ_DH/fumarate_Rdtase_cat_sf"/>
</dbReference>
<dbReference type="UniPathway" id="UPA00253">
    <property type="reaction ID" value="UER00326"/>
</dbReference>
<dbReference type="NCBIfam" id="NF005701">
    <property type="entry name" value="PRK07512.1"/>
    <property type="match status" value="1"/>
</dbReference>
<dbReference type="NCBIfam" id="TIGR00551">
    <property type="entry name" value="nadB"/>
    <property type="match status" value="1"/>
</dbReference>
<dbReference type="KEGG" id="xfs:D934_09580"/>
<dbReference type="InterPro" id="IPR005288">
    <property type="entry name" value="NadB"/>
</dbReference>
<dbReference type="Pfam" id="PF02910">
    <property type="entry name" value="Succ_DH_flav_C"/>
    <property type="match status" value="1"/>
</dbReference>
<dbReference type="PANTHER" id="PTHR42716:SF2">
    <property type="entry name" value="L-ASPARTATE OXIDASE, CHLOROPLASTIC"/>
    <property type="match status" value="1"/>
</dbReference>
<gene>
    <name evidence="15" type="ORF">D934_09580</name>
</gene>
<comment type="catalytic activity">
    <reaction evidence="10">
        <text>L-aspartate + O2 = iminosuccinate + H2O2</text>
        <dbReference type="Rhea" id="RHEA:25876"/>
        <dbReference type="ChEBI" id="CHEBI:15379"/>
        <dbReference type="ChEBI" id="CHEBI:16240"/>
        <dbReference type="ChEBI" id="CHEBI:29991"/>
        <dbReference type="ChEBI" id="CHEBI:77875"/>
        <dbReference type="EC" id="1.4.3.16"/>
    </reaction>
    <physiologicalReaction direction="left-to-right" evidence="10">
        <dbReference type="Rhea" id="RHEA:25877"/>
    </physiologicalReaction>
</comment>
<accession>A0A060H0P6</accession>
<dbReference type="Proteomes" id="UP000027215">
    <property type="component" value="Chromosome"/>
</dbReference>
<dbReference type="Gene3D" id="3.90.700.10">
    <property type="entry name" value="Succinate dehydrogenase/fumarate reductase flavoprotein, catalytic domain"/>
    <property type="match status" value="1"/>
</dbReference>
<dbReference type="SUPFAM" id="SSF56425">
    <property type="entry name" value="Succinate dehydrogenase/fumarate reductase flavoprotein, catalytic domain"/>
    <property type="match status" value="1"/>
</dbReference>
<evidence type="ECO:0000313" key="16">
    <source>
        <dbReference type="Proteomes" id="UP000027215"/>
    </source>
</evidence>
<dbReference type="HOGENOM" id="CLU_014312_3_2_6"/>